<gene>
    <name evidence="1" type="ORF">E2C01_074400</name>
</gene>
<dbReference type="AlphaFoldDB" id="A0A5B7IDF6"/>
<evidence type="ECO:0000313" key="2">
    <source>
        <dbReference type="Proteomes" id="UP000324222"/>
    </source>
</evidence>
<organism evidence="1 2">
    <name type="scientific">Portunus trituberculatus</name>
    <name type="common">Swimming crab</name>
    <name type="synonym">Neptunus trituberculatus</name>
    <dbReference type="NCBI Taxonomy" id="210409"/>
    <lineage>
        <taxon>Eukaryota</taxon>
        <taxon>Metazoa</taxon>
        <taxon>Ecdysozoa</taxon>
        <taxon>Arthropoda</taxon>
        <taxon>Crustacea</taxon>
        <taxon>Multicrustacea</taxon>
        <taxon>Malacostraca</taxon>
        <taxon>Eumalacostraca</taxon>
        <taxon>Eucarida</taxon>
        <taxon>Decapoda</taxon>
        <taxon>Pleocyemata</taxon>
        <taxon>Brachyura</taxon>
        <taxon>Eubrachyura</taxon>
        <taxon>Portunoidea</taxon>
        <taxon>Portunidae</taxon>
        <taxon>Portuninae</taxon>
        <taxon>Portunus</taxon>
    </lineage>
</organism>
<dbReference type="OrthoDB" id="5984008at2759"/>
<proteinExistence type="predicted"/>
<comment type="caution">
    <text evidence="1">The sequence shown here is derived from an EMBL/GenBank/DDBJ whole genome shotgun (WGS) entry which is preliminary data.</text>
</comment>
<accession>A0A5B7IDF6</accession>
<keyword evidence="2" id="KW-1185">Reference proteome</keyword>
<sequence length="90" mass="10295">MSEGWKMYENQLFREPAVRRVDSWSVKEGRQGSRRAILFPSKLTNLQGAELKVRGADRSCRLGGRVTGYRVVRYRSGPRNADSPYQYLGA</sequence>
<dbReference type="EMBL" id="VSRR010052257">
    <property type="protein sequence ID" value="MPC79849.1"/>
    <property type="molecule type" value="Genomic_DNA"/>
</dbReference>
<protein>
    <submittedName>
        <fullName evidence="1">Uncharacterized protein</fullName>
    </submittedName>
</protein>
<reference evidence="1 2" key="1">
    <citation type="submission" date="2019-05" db="EMBL/GenBank/DDBJ databases">
        <title>Another draft genome of Portunus trituberculatus and its Hox gene families provides insights of decapod evolution.</title>
        <authorList>
            <person name="Jeong J.-H."/>
            <person name="Song I."/>
            <person name="Kim S."/>
            <person name="Choi T."/>
            <person name="Kim D."/>
            <person name="Ryu S."/>
            <person name="Kim W."/>
        </authorList>
    </citation>
    <scope>NUCLEOTIDE SEQUENCE [LARGE SCALE GENOMIC DNA]</scope>
    <source>
        <tissue evidence="1">Muscle</tissue>
    </source>
</reference>
<name>A0A5B7IDF6_PORTR</name>
<dbReference type="Proteomes" id="UP000324222">
    <property type="component" value="Unassembled WGS sequence"/>
</dbReference>
<evidence type="ECO:0000313" key="1">
    <source>
        <dbReference type="EMBL" id="MPC79849.1"/>
    </source>
</evidence>